<comment type="caution">
    <text evidence="1">The sequence shown here is derived from an EMBL/GenBank/DDBJ whole genome shotgun (WGS) entry which is preliminary data.</text>
</comment>
<keyword evidence="2" id="KW-1185">Reference proteome</keyword>
<evidence type="ECO:0000313" key="2">
    <source>
        <dbReference type="Proteomes" id="UP000601108"/>
    </source>
</evidence>
<protein>
    <recommendedName>
        <fullName evidence="3">MORN repeat variant</fullName>
    </recommendedName>
</protein>
<evidence type="ECO:0000313" key="1">
    <source>
        <dbReference type="EMBL" id="GGX07858.1"/>
    </source>
</evidence>
<sequence length="224" mass="26280">MKNISLCLFLFLVFSKCFSQKEVIIKESEREFFTEKITEYLKIVPISEYKNTKQLMIINKEGLYEYVKDSSLVSAQIEISLYSAINDSLNPSLIGHLKGFIKEGKREGIWTKEIFNKKKNKFVVVKTFNYLNGVLNGKYQVFDLNGKILSPYLSNPFDVDEEKSYYEIYKNGSGYYYDYYYDTGVLKETGRYLKGKKNSRWIIYDSNGKVVKKESYYNGFLINN</sequence>
<organism evidence="1 2">
    <name type="scientific">Aquimarina muelleri</name>
    <dbReference type="NCBI Taxonomy" id="279356"/>
    <lineage>
        <taxon>Bacteria</taxon>
        <taxon>Pseudomonadati</taxon>
        <taxon>Bacteroidota</taxon>
        <taxon>Flavobacteriia</taxon>
        <taxon>Flavobacteriales</taxon>
        <taxon>Flavobacteriaceae</taxon>
        <taxon>Aquimarina</taxon>
    </lineage>
</organism>
<proteinExistence type="predicted"/>
<dbReference type="Proteomes" id="UP000601108">
    <property type="component" value="Unassembled WGS sequence"/>
</dbReference>
<accession>A0A918N341</accession>
<gene>
    <name evidence="1" type="ORF">GCM10007384_07040</name>
</gene>
<dbReference type="RefSeq" id="WP_155837881.1">
    <property type="nucleotide sequence ID" value="NZ_BMWS01000003.1"/>
</dbReference>
<reference evidence="1 2" key="1">
    <citation type="journal article" date="2014" name="Int. J. Syst. Evol. Microbiol.">
        <title>Complete genome sequence of Corynebacterium casei LMG S-19264T (=DSM 44701T), isolated from a smear-ripened cheese.</title>
        <authorList>
            <consortium name="US DOE Joint Genome Institute (JGI-PGF)"/>
            <person name="Walter F."/>
            <person name="Albersmeier A."/>
            <person name="Kalinowski J."/>
            <person name="Ruckert C."/>
        </authorList>
    </citation>
    <scope>NUCLEOTIDE SEQUENCE [LARGE SCALE GENOMIC DNA]</scope>
    <source>
        <strain evidence="1 2">KCTC 12285</strain>
    </source>
</reference>
<dbReference type="SUPFAM" id="SSF82185">
    <property type="entry name" value="Histone H3 K4-specific methyltransferase SET7/9 N-terminal domain"/>
    <property type="match status" value="1"/>
</dbReference>
<name>A0A918N341_9FLAO</name>
<dbReference type="EMBL" id="BMWS01000003">
    <property type="protein sequence ID" value="GGX07858.1"/>
    <property type="molecule type" value="Genomic_DNA"/>
</dbReference>
<evidence type="ECO:0008006" key="3">
    <source>
        <dbReference type="Google" id="ProtNLM"/>
    </source>
</evidence>
<dbReference type="AlphaFoldDB" id="A0A918N341"/>
<dbReference type="Gene3D" id="2.20.110.10">
    <property type="entry name" value="Histone H3 K4-specific methyltransferase SET7/9 N-terminal domain"/>
    <property type="match status" value="1"/>
</dbReference>